<sequence length="68" mass="7824">MPALIMNLEPALITGMELEKSPLYLTIFAIYIIFMYVLGLAILFFVCTTPNNFQHQHRFLENDSSNTL</sequence>
<evidence type="ECO:0000313" key="3">
    <source>
        <dbReference type="WBParaSite" id="SVE_0242800.1"/>
    </source>
</evidence>
<evidence type="ECO:0000256" key="1">
    <source>
        <dbReference type="SAM" id="Phobius"/>
    </source>
</evidence>
<protein>
    <submittedName>
        <fullName evidence="3">Uncharacterized protein</fullName>
    </submittedName>
</protein>
<organism evidence="2 3">
    <name type="scientific">Strongyloides venezuelensis</name>
    <name type="common">Threadworm</name>
    <dbReference type="NCBI Taxonomy" id="75913"/>
    <lineage>
        <taxon>Eukaryota</taxon>
        <taxon>Metazoa</taxon>
        <taxon>Ecdysozoa</taxon>
        <taxon>Nematoda</taxon>
        <taxon>Chromadorea</taxon>
        <taxon>Rhabditida</taxon>
        <taxon>Tylenchina</taxon>
        <taxon>Panagrolaimomorpha</taxon>
        <taxon>Strongyloidoidea</taxon>
        <taxon>Strongyloididae</taxon>
        <taxon>Strongyloides</taxon>
    </lineage>
</organism>
<name>A0A0K0F0W1_STRVS</name>
<keyword evidence="2" id="KW-1185">Reference proteome</keyword>
<keyword evidence="1" id="KW-0812">Transmembrane</keyword>
<keyword evidence="1" id="KW-0472">Membrane</keyword>
<proteinExistence type="predicted"/>
<dbReference type="Proteomes" id="UP000035680">
    <property type="component" value="Unassembled WGS sequence"/>
</dbReference>
<feature type="transmembrane region" description="Helical" evidence="1">
    <location>
        <begin position="23"/>
        <end position="48"/>
    </location>
</feature>
<reference evidence="2" key="1">
    <citation type="submission" date="2014-07" db="EMBL/GenBank/DDBJ databases">
        <authorList>
            <person name="Martin A.A"/>
            <person name="De Silva N."/>
        </authorList>
    </citation>
    <scope>NUCLEOTIDE SEQUENCE</scope>
</reference>
<dbReference type="WBParaSite" id="SVE_0242800.1">
    <property type="protein sequence ID" value="SVE_0242800.1"/>
    <property type="gene ID" value="SVE_0242800"/>
</dbReference>
<keyword evidence="1" id="KW-1133">Transmembrane helix</keyword>
<dbReference type="AlphaFoldDB" id="A0A0K0F0W1"/>
<accession>A0A0K0F0W1</accession>
<reference evidence="3" key="2">
    <citation type="submission" date="2015-08" db="UniProtKB">
        <authorList>
            <consortium name="WormBaseParasite"/>
        </authorList>
    </citation>
    <scope>IDENTIFICATION</scope>
</reference>
<evidence type="ECO:0000313" key="2">
    <source>
        <dbReference type="Proteomes" id="UP000035680"/>
    </source>
</evidence>